<dbReference type="RefSeq" id="WP_068167461.1">
    <property type="nucleotide sequence ID" value="NZ_AOGK01000020.1"/>
</dbReference>
<evidence type="ECO:0000313" key="2">
    <source>
        <dbReference type="EMBL" id="MDG5977400.1"/>
    </source>
</evidence>
<dbReference type="OrthoDB" id="8898809at2"/>
<proteinExistence type="predicted"/>
<dbReference type="Proteomes" id="UP001152876">
    <property type="component" value="Unassembled WGS sequence"/>
</dbReference>
<protein>
    <recommendedName>
        <fullName evidence="1">Hemerythrin-like domain-containing protein</fullName>
    </recommendedName>
</protein>
<comment type="caution">
    <text evidence="2">The sequence shown here is derived from an EMBL/GenBank/DDBJ whole genome shotgun (WGS) entry which is preliminary data.</text>
</comment>
<accession>A0A9X4P013</accession>
<dbReference type="Pfam" id="PF01814">
    <property type="entry name" value="Hemerythrin"/>
    <property type="match status" value="1"/>
</dbReference>
<dbReference type="InterPro" id="IPR012312">
    <property type="entry name" value="Hemerythrin-like"/>
</dbReference>
<evidence type="ECO:0000259" key="1">
    <source>
        <dbReference type="Pfam" id="PF01814"/>
    </source>
</evidence>
<name>A0A9X4P013_9BURK</name>
<keyword evidence="3" id="KW-1185">Reference proteome</keyword>
<feature type="domain" description="Hemerythrin-like" evidence="1">
    <location>
        <begin position="13"/>
        <end position="149"/>
    </location>
</feature>
<dbReference type="AlphaFoldDB" id="A0A9X4P013"/>
<dbReference type="EMBL" id="AOGK01000020">
    <property type="protein sequence ID" value="MDG5977400.1"/>
    <property type="molecule type" value="Genomic_DNA"/>
</dbReference>
<dbReference type="Gene3D" id="1.20.120.520">
    <property type="entry name" value="nmb1532 protein domain like"/>
    <property type="match status" value="1"/>
</dbReference>
<gene>
    <name evidence="2" type="ORF">H010_19237</name>
</gene>
<organism evidence="2 3">
    <name type="scientific">Hydrogenophaga taeniospiralis CCUG 15921</name>
    <dbReference type="NCBI Taxonomy" id="1281780"/>
    <lineage>
        <taxon>Bacteria</taxon>
        <taxon>Pseudomonadati</taxon>
        <taxon>Pseudomonadota</taxon>
        <taxon>Betaproteobacteria</taxon>
        <taxon>Burkholderiales</taxon>
        <taxon>Comamonadaceae</taxon>
        <taxon>Hydrogenophaga</taxon>
    </lineage>
</organism>
<sequence length="181" mass="20694">MCAASTSAVIAVFEFLDSTHREIQQQLRQLHQLVDAIERGGLNQAARDKARRVLTYFNGEARQHHLDEEKHIFPSLRTSPNPEVVQAAEHLTQDHGWLEENWLQIAPSLEAAANGNLWFDTQELRHALEVFEALYLDHIVLEEAIAYPEARQRLASHDTAGMGREMARRRTLLRPEVMARA</sequence>
<evidence type="ECO:0000313" key="3">
    <source>
        <dbReference type="Proteomes" id="UP001152876"/>
    </source>
</evidence>
<reference evidence="2" key="1">
    <citation type="submission" date="2013-01" db="EMBL/GenBank/DDBJ databases">
        <title>Genome draft of Hydrogenophaga taeniospiralis 2K1.</title>
        <authorList>
            <person name="Gomila M."/>
            <person name="Lalucat J."/>
        </authorList>
    </citation>
    <scope>NUCLEOTIDE SEQUENCE</scope>
    <source>
        <strain evidence="2">CCUG 15921</strain>
    </source>
</reference>